<feature type="compositionally biased region" description="Acidic residues" evidence="10">
    <location>
        <begin position="807"/>
        <end position="823"/>
    </location>
</feature>
<dbReference type="GO" id="GO:0008174">
    <property type="term" value="F:mRNA methyltransferase activity"/>
    <property type="evidence" value="ECO:0007669"/>
    <property type="project" value="UniProtKB-UniRule"/>
</dbReference>
<evidence type="ECO:0000256" key="1">
    <source>
        <dbReference type="ARBA" id="ARBA00013540"/>
    </source>
</evidence>
<evidence type="ECO:0000256" key="7">
    <source>
        <dbReference type="ARBA" id="ARBA00022840"/>
    </source>
</evidence>
<sequence>MALSGVMKFESFLLVDVEDVSASLDDLHRNVLLPHVNNPICTEPEVLWGRYSSCRLDRVFRVARLGSRHSLLVCIKNRLNVTGVRGCEYFSVSLDFGECLNIKDVSSISISPGVPYIECDFISLRNHLPFYSLDSNRIATTEGYCYLHLYNTVAADDRALLFALSQRFGKYPKFYLVYNDLLRLGVRLIPPIRQIEDDLLHVDLNGQLRPLLDYANYRDSEVEFYIGGDNSGFTTTKCAAPLAEVSVHLPAESNALLDVVGLVSEESKSGFVKSLLLDNHCWTRKTLDEKLSKDIENITHKRHRPTVVIHQYLSHSQFKNLESDYPEFTLRFDQDLKTSHAYAAASRKIAHALIFKEIGYKVGKRLSTNHMMDVVDVGGNWYSHIVADRPRVHCCCPILSVQDDLREATRSRCFYDLDRPVTPIIEREKRKLHTIKLFEDPKTRFRVRCMKKSQNCNVSAPVLTMIHSAYDMSTTDIADSMLRHNSGFLMGVVMFVPELILEEKGVIPWLDCEWDRSRNDGKIHFFFRGESTFGYSHTWENYKDLFQKKVWWTKGKDRAYVCQMLTNRSGEQYFSLTLLQNATIPHSTLSHRIWFANRDLVQVKYWTFDVRAVTLNTAMVQKTFVCDSWTADKILTYALRQTTETKFNAAEIFSYAVAIDSKVIIDGTTVVRGKQTKPVELFDLAHAIYIQAYVLRYANGRVDKAVLDGIKAERELGSAGILKKIMLYLSSGGPGLSYLESFHQLLNRWIVLPDLFPVSISKAVEFVQYDEILDQFLNPEEVREEIAVGPTRQEGVTVRATIHLADDEGESQSESEGPEESQEITETRKRKAMFSASKNNSPEGSQGEESSEDEHKGKTEKTDSWKIKEVQSFEESVKSWELDSQRYFYLLFDKLPKELHLHRNEKLLTHMEVKKIIKDGDLVVEVTPASNVPIKEVGDSFALMRKIEIRDLFEGGLSVITRKKFLLQDEPNYEGISREEFLKVLIPPRKKPTLKSLFDRKKSAKSVKQGAEDSTIKKVEKKSSTVVSETLKEPLLVPTSEVVEVLSESDKELPLYEPPKEHCEEITTPLVEFGPEVPPEDSTWAAPYLVGTCTCGDHWRLEVKGDGNCFYYALKKLLPYRGSVSQLKETLKEGLEGYDYGVIKFAERVLSTPFAFAEPICFQLAADVFKVDLWIHEREDHSAVQIIKSKCPTDRHLCMHIKDKHLTPLLCAKKKVLWSTVDDVPTTTASSSSDESIETRELKRKDKTEVSKTTKVHSGQSHNTCFVQGTLASLHLVGLSLTKPTLYRGAEIPKLNLDFSKALKLKGRQALFYCSEEHWTYGHGKTVYQNLGWPEDISAIAKVFKCNSVLIQRYTEEAVLPAHKDDESVYDLDNNPVFTLNLEGEAVFSFGADRKIENSVLLQPGDLLIMPPKFQKHNYHGVRSKTPGRISLTFRRQRRPLTSTPMQKQKEVSVDPQPSKTSETTVTTAAQPQQDSAGSDQGRNLKPVAGGLMWLPTGKQARSQKTSSSRRGRRYRLDHYCNSRTYSEIHKELLSDLSEIEKRRWMEFRPHLCAEGIKDGVHRNLVNALGEVMEYWRIHDEVLKRRLNDIYLRIPNRFPGARLRTLEQLRTEGVDKKDVEWNLKRNNIKTFEVSIFDLHTQKWLWRAPGVADYEACFDGEELRQIPGELKMDLNPLVDPREYPSMTECEFPYRYLLFCKETVLLQSGKFYKMALSEVARAVNWSPPEIDFVQGVPGCGKTSYILANHKKSEWPPHSKKKGKNLRRRPTKVGDLVLTTTREGAADIRARLRAAGHEVYDAQYRTLDSYLLNSSSQHKEVWVDEALMQHAGALVLVALKSQCEVLHLMGDRAQIAFIPRMGDVALRYCSIGDLVPISKELNVSHRCPVDVAANLSEHYLQGMKSTSKVRDSMRVERITDIGQVPKEEDAVYLTFKQVEKFDLIKKNFKRVHTIHEFQGLQADKVYVVRASHKPAEEIYRSFGHVLVAMSRHRETLVYYTPVLMDSLAKKISKNPTAQALQAASLQVDQASKWPRAGFSTLFPLVEEVKPIFAPTPLLERPLVALQSWYDLACPGESTFEGTYDQQQVFDDSLSIAVGKVGIDTSRVRALRNRRSTLVPNLRTSMIPVRRSGVKETLLAYFKRNANVPCLSGDLDAEELSTRMVEIFEKSYLDPALNHTYKNFREERVNCSSAAIERWMAGHSTKFDQVCDWPPSILEYANDFYKYMVKKTVKPAFDGTNMSEYKAVQTIAYLAKDVNAVFCPIVRNLTERLQSVLERRFVIFSMMSPEDFAKRMEALIEPRNVDKYFKKEVDFSKYDKSQGEVLHLFEKKLYEKLGFSGELAELYWAAHVCSKYKDYDNGFDTDIWYQRRTGDAATFFGNTLVVMGVLACLFDMSSTHAAAFAGDDSILFSTSNIYNIDKSLLASELFNLESKFFSFKYVYFCSKFLLSVGDKFIFIPDPMKLVTKLGRSDLVDWDHLREYYTSVIDLCKDYGNFCVVPSLDLALAERYPCAPHDSGHLVSALWTLIKDFESFSQLYREPAEGLLLDPSRPKL</sequence>
<dbReference type="Gene3D" id="2.60.120.590">
    <property type="entry name" value="Alpha-ketoglutarate-dependent dioxygenase AlkB-like"/>
    <property type="match status" value="1"/>
</dbReference>
<accession>A0AA96PWZ2</accession>
<dbReference type="GO" id="GO:0003968">
    <property type="term" value="F:RNA-directed RNA polymerase activity"/>
    <property type="evidence" value="ECO:0007669"/>
    <property type="project" value="UniProtKB-KW"/>
</dbReference>
<evidence type="ECO:0000256" key="4">
    <source>
        <dbReference type="ARBA" id="ARBA00022695"/>
    </source>
</evidence>
<evidence type="ECO:0000313" key="15">
    <source>
        <dbReference type="EMBL" id="WNV36298.1"/>
    </source>
</evidence>
<feature type="region of interest" description="Disordered" evidence="10">
    <location>
        <begin position="1418"/>
        <end position="1513"/>
    </location>
</feature>
<keyword evidence="7" id="KW-0067">ATP-binding</keyword>
<evidence type="ECO:0000256" key="6">
    <source>
        <dbReference type="ARBA" id="ARBA00022801"/>
    </source>
</evidence>
<organism evidence="15">
    <name type="scientific">Rubber tree latent virus 2</name>
    <dbReference type="NCBI Taxonomy" id="3079710"/>
    <lineage>
        <taxon>Viruses</taxon>
        <taxon>Riboviria</taxon>
        <taxon>Orthornavirae</taxon>
        <taxon>Kitrinoviricota</taxon>
        <taxon>Alsuviricetes</taxon>
        <taxon>Martellivirales</taxon>
        <taxon>Virgaviridae</taxon>
    </lineage>
</organism>
<evidence type="ECO:0000256" key="10">
    <source>
        <dbReference type="SAM" id="MobiDB-lite"/>
    </source>
</evidence>
<dbReference type="InterPro" id="IPR027417">
    <property type="entry name" value="P-loop_NTPase"/>
</dbReference>
<evidence type="ECO:0000259" key="14">
    <source>
        <dbReference type="PROSITE" id="PS51743"/>
    </source>
</evidence>
<dbReference type="Pfam" id="PF01660">
    <property type="entry name" value="Vmethyltransf"/>
    <property type="match status" value="1"/>
</dbReference>
<name>A0AA96PWZ2_9VIRU</name>
<evidence type="ECO:0000256" key="3">
    <source>
        <dbReference type="ARBA" id="ARBA00022679"/>
    </source>
</evidence>
<protein>
    <recommendedName>
        <fullName evidence="1">Replicase large subunit</fullName>
    </recommendedName>
</protein>
<feature type="compositionally biased region" description="Polar residues" evidence="10">
    <location>
        <begin position="1225"/>
        <end position="1234"/>
    </location>
</feature>
<feature type="compositionally biased region" description="Basic and acidic residues" evidence="10">
    <location>
        <begin position="853"/>
        <end position="863"/>
    </location>
</feature>
<evidence type="ECO:0000256" key="2">
    <source>
        <dbReference type="ARBA" id="ARBA00022484"/>
    </source>
</evidence>
<dbReference type="SUPFAM" id="SSF56672">
    <property type="entry name" value="DNA/RNA polymerases"/>
    <property type="match status" value="1"/>
</dbReference>
<proteinExistence type="predicted"/>
<dbReference type="GO" id="GO:0039694">
    <property type="term" value="P:viral RNA genome replication"/>
    <property type="evidence" value="ECO:0007669"/>
    <property type="project" value="InterPro"/>
</dbReference>
<feature type="domain" description="RdRp catalytic" evidence="11">
    <location>
        <begin position="2304"/>
        <end position="2417"/>
    </location>
</feature>
<dbReference type="InterPro" id="IPR037151">
    <property type="entry name" value="AlkB-like_sf"/>
</dbReference>
<keyword evidence="5" id="KW-0547">Nucleotide-binding</keyword>
<reference evidence="15" key="1">
    <citation type="submission" date="2023-08" db="EMBL/GenBank/DDBJ databases">
        <title>Identification and Characterization of Two Closely Related Virga-like Viruses Latently Infecting Rubber Trees (Hevea brasiliensis).</title>
        <authorList>
            <person name="Zhao R."/>
            <person name="Su X."/>
            <person name="Huang X."/>
        </authorList>
    </citation>
    <scope>NUCLEOTIDE SEQUENCE</scope>
    <source>
        <strain evidence="15">HN</strain>
    </source>
</reference>
<feature type="compositionally biased region" description="Basic and acidic residues" evidence="10">
    <location>
        <begin position="1237"/>
        <end position="1252"/>
    </location>
</feature>
<dbReference type="InterPro" id="IPR007094">
    <property type="entry name" value="RNA-dir_pol_PSvirus"/>
</dbReference>
<evidence type="ECO:0000259" key="12">
    <source>
        <dbReference type="PROSITE" id="PS51471"/>
    </source>
</evidence>
<evidence type="ECO:0000256" key="8">
    <source>
        <dbReference type="ARBA" id="ARBA00022953"/>
    </source>
</evidence>
<dbReference type="InterPro" id="IPR027450">
    <property type="entry name" value="AlkB-like"/>
</dbReference>
<dbReference type="InterPro" id="IPR027351">
    <property type="entry name" value="(+)RNA_virus_helicase_core_dom"/>
</dbReference>
<dbReference type="PROSITE" id="PS51743">
    <property type="entry name" value="ALPHAVIRUS_MT"/>
    <property type="match status" value="1"/>
</dbReference>
<evidence type="ECO:0000256" key="5">
    <source>
        <dbReference type="ARBA" id="ARBA00022741"/>
    </source>
</evidence>
<evidence type="ECO:0000259" key="13">
    <source>
        <dbReference type="PROSITE" id="PS51657"/>
    </source>
</evidence>
<dbReference type="CDD" id="cd23254">
    <property type="entry name" value="Kitaviridae_RdRp"/>
    <property type="match status" value="1"/>
</dbReference>
<dbReference type="GO" id="GO:0003723">
    <property type="term" value="F:RNA binding"/>
    <property type="evidence" value="ECO:0007669"/>
    <property type="project" value="InterPro"/>
</dbReference>
<feature type="compositionally biased region" description="Polar residues" evidence="10">
    <location>
        <begin position="1456"/>
        <end position="1482"/>
    </location>
</feature>
<evidence type="ECO:0000259" key="11">
    <source>
        <dbReference type="PROSITE" id="PS50507"/>
    </source>
</evidence>
<dbReference type="Gene3D" id="3.40.50.300">
    <property type="entry name" value="P-loop containing nucleotide triphosphate hydrolases"/>
    <property type="match status" value="2"/>
</dbReference>
<dbReference type="SUPFAM" id="SSF51197">
    <property type="entry name" value="Clavaminate synthase-like"/>
    <property type="match status" value="1"/>
</dbReference>
<feature type="domain" description="Alphavirus-like MT" evidence="14">
    <location>
        <begin position="331"/>
        <end position="546"/>
    </location>
</feature>
<dbReference type="InterPro" id="IPR001788">
    <property type="entry name" value="RNA-dep_RNA_pol_alsuvir"/>
</dbReference>
<dbReference type="PROSITE" id="PS51471">
    <property type="entry name" value="FE2OG_OXY"/>
    <property type="match status" value="1"/>
</dbReference>
<comment type="catalytic activity">
    <reaction evidence="9">
        <text>ATP + H2O = ADP + phosphate + H(+)</text>
        <dbReference type="Rhea" id="RHEA:13065"/>
        <dbReference type="ChEBI" id="CHEBI:15377"/>
        <dbReference type="ChEBI" id="CHEBI:15378"/>
        <dbReference type="ChEBI" id="CHEBI:30616"/>
        <dbReference type="ChEBI" id="CHEBI:43474"/>
        <dbReference type="ChEBI" id="CHEBI:456216"/>
        <dbReference type="EC" id="3.6.4.13"/>
    </reaction>
</comment>
<dbReference type="GO" id="GO:0016787">
    <property type="term" value="F:hydrolase activity"/>
    <property type="evidence" value="ECO:0007669"/>
    <property type="project" value="UniProtKB-KW"/>
</dbReference>
<dbReference type="InterPro" id="IPR002588">
    <property type="entry name" value="Alphavirus-like_MT_dom"/>
</dbReference>
<dbReference type="InterPro" id="IPR043502">
    <property type="entry name" value="DNA/RNA_pol_sf"/>
</dbReference>
<keyword evidence="4" id="KW-0548">Nucleotidyltransferase</keyword>
<feature type="domain" description="(+)RNA virus helicase C-terminal" evidence="13">
    <location>
        <begin position="1699"/>
        <end position="2029"/>
    </location>
</feature>
<dbReference type="GO" id="GO:0006351">
    <property type="term" value="P:DNA-templated transcription"/>
    <property type="evidence" value="ECO:0007669"/>
    <property type="project" value="InterPro"/>
</dbReference>
<dbReference type="PROSITE" id="PS51657">
    <property type="entry name" value="PSRV_HELICASE"/>
    <property type="match status" value="1"/>
</dbReference>
<dbReference type="Pfam" id="PF00978">
    <property type="entry name" value="RdRP_2"/>
    <property type="match status" value="1"/>
</dbReference>
<feature type="region of interest" description="Disordered" evidence="10">
    <location>
        <begin position="1224"/>
        <end position="1256"/>
    </location>
</feature>
<keyword evidence="8" id="KW-0693">Viral RNA replication</keyword>
<dbReference type="GO" id="GO:0005524">
    <property type="term" value="F:ATP binding"/>
    <property type="evidence" value="ECO:0007669"/>
    <property type="project" value="UniProtKB-KW"/>
</dbReference>
<feature type="domain" description="Fe2OG dioxygenase" evidence="12">
    <location>
        <begin position="1345"/>
        <end position="1438"/>
    </location>
</feature>
<dbReference type="Pfam" id="PF13532">
    <property type="entry name" value="2OG-FeII_Oxy_2"/>
    <property type="match status" value="1"/>
</dbReference>
<evidence type="ECO:0000256" key="9">
    <source>
        <dbReference type="ARBA" id="ARBA00047984"/>
    </source>
</evidence>
<dbReference type="InterPro" id="IPR005123">
    <property type="entry name" value="Oxoglu/Fe-dep_dioxygenase_dom"/>
</dbReference>
<keyword evidence="2" id="KW-0696">RNA-directed RNA polymerase</keyword>
<dbReference type="SUPFAM" id="SSF52540">
    <property type="entry name" value="P-loop containing nucleoside triphosphate hydrolases"/>
    <property type="match status" value="1"/>
</dbReference>
<dbReference type="PROSITE" id="PS50507">
    <property type="entry name" value="RDRP_SSRNA_POS"/>
    <property type="match status" value="1"/>
</dbReference>
<keyword evidence="6" id="KW-0378">Hydrolase</keyword>
<dbReference type="GO" id="GO:0006396">
    <property type="term" value="P:RNA processing"/>
    <property type="evidence" value="ECO:0007669"/>
    <property type="project" value="InterPro"/>
</dbReference>
<feature type="region of interest" description="Disordered" evidence="10">
    <location>
        <begin position="806"/>
        <end position="863"/>
    </location>
</feature>
<dbReference type="EMBL" id="OR500511">
    <property type="protein sequence ID" value="WNV36298.1"/>
    <property type="molecule type" value="Genomic_RNA"/>
</dbReference>
<keyword evidence="3" id="KW-0808">Transferase</keyword>
<dbReference type="GO" id="GO:0016556">
    <property type="term" value="P:mRNA modification"/>
    <property type="evidence" value="ECO:0007669"/>
    <property type="project" value="InterPro"/>
</dbReference>
<dbReference type="Pfam" id="PF01443">
    <property type="entry name" value="Viral_helicase1"/>
    <property type="match status" value="1"/>
</dbReference>
<dbReference type="GO" id="GO:0003724">
    <property type="term" value="F:RNA helicase activity"/>
    <property type="evidence" value="ECO:0007669"/>
    <property type="project" value="UniProtKB-EC"/>
</dbReference>